<evidence type="ECO:0000259" key="8">
    <source>
        <dbReference type="Pfam" id="PF00150"/>
    </source>
</evidence>
<dbReference type="GO" id="GO:0009986">
    <property type="term" value="C:cell surface"/>
    <property type="evidence" value="ECO:0007669"/>
    <property type="project" value="TreeGrafter"/>
</dbReference>
<name>A0A1E3AJD1_9FIRM</name>
<dbReference type="Pfam" id="PF00150">
    <property type="entry name" value="Cellulase"/>
    <property type="match status" value="1"/>
</dbReference>
<protein>
    <submittedName>
        <fullName evidence="9">Endoglucanase A</fullName>
        <ecNumber evidence="9">3.2.1.4</ecNumber>
    </submittedName>
</protein>
<dbReference type="GO" id="GO:0008422">
    <property type="term" value="F:beta-glucosidase activity"/>
    <property type="evidence" value="ECO:0007669"/>
    <property type="project" value="TreeGrafter"/>
</dbReference>
<dbReference type="InterPro" id="IPR017853">
    <property type="entry name" value="GH"/>
</dbReference>
<comment type="similarity">
    <text evidence="1">Belongs to the glycosyl hydrolase 5 (cellulase A) family.</text>
</comment>
<dbReference type="GO" id="GO:0008810">
    <property type="term" value="F:cellulase activity"/>
    <property type="evidence" value="ECO:0007669"/>
    <property type="project" value="UniProtKB-EC"/>
</dbReference>
<evidence type="ECO:0000256" key="3">
    <source>
        <dbReference type="ARBA" id="ARBA00023001"/>
    </source>
</evidence>
<dbReference type="EC" id="3.2.1.4" evidence="9"/>
<evidence type="ECO:0000256" key="2">
    <source>
        <dbReference type="ARBA" id="ARBA00022801"/>
    </source>
</evidence>
<dbReference type="SUPFAM" id="SSF52266">
    <property type="entry name" value="SGNH hydrolase"/>
    <property type="match status" value="1"/>
</dbReference>
<keyword evidence="3" id="KW-0136">Cellulose degradation</keyword>
<evidence type="ECO:0000256" key="5">
    <source>
        <dbReference type="ARBA" id="ARBA00023295"/>
    </source>
</evidence>
<evidence type="ECO:0000256" key="6">
    <source>
        <dbReference type="ARBA" id="ARBA00023326"/>
    </source>
</evidence>
<gene>
    <name evidence="9" type="primary">celA</name>
    <name evidence="9" type="ORF">BEI61_00477</name>
</gene>
<feature type="domain" description="Glycoside hydrolase family 5" evidence="8">
    <location>
        <begin position="392"/>
        <end position="651"/>
    </location>
</feature>
<evidence type="ECO:0000256" key="7">
    <source>
        <dbReference type="SAM" id="SignalP"/>
    </source>
</evidence>
<sequence length="681" mass="77009">MTFLLLGNNVMRKNRKYFVGIILCLVLLPGCSFASLNDGNSQEDESMRKITGIPEEASDDKGAVQPDENTGNEIICWGDSLTYGYGGEGVSYPEVLQAILNESGSRYSVINMGACGEDSITIAGRMGGIPYVLKSTVQIPEGCVPVTIEIESKNGKKVFPSLYNDVGINQCTIAGITGVLSISKIGDMESSYTFTRSRAGNSVLAEEGTEIITSASQEYENAVSVIWIGTNGGYDSYEELVEQQNAVIASRAGNRERYLVVGIAYGDREIMKDYDHIMYQNYGEKYLNIREYLAHFGMETAGLEKTAEDISYSSHGMVPPSLKLSAEDVHFNADGYRVIGQAIYEKLMELGYCDEELYSGAEHTQESEFVKQMGAGINIGNSLDSFSDAGAVSIEDYETVWGNPVITEQLFDTIAEAGFSTVRIPVTWDRHLLDDDVIDPLWMQRVQQVIDYAYQKNLYVIIDVHHEMWNIPTYENLYEGMERMENIWSQIASAFRDYDERLLFEAFNEPRLIGTEAEWGDGTQEAYDVINRWNYQFVQVIRNADGYNKTRYLLIAGYKSGMAQDILQAVKIPPDDRVMLAVHYYNENIEEMDSEMERLAVFSKENDTAIVVTEFGMTNREDTELRNALIEKFVSYKKQFNFSYIWWDNGYWGYGKEGYGILNRWENTWVFPDIVTELTKD</sequence>
<dbReference type="EMBL" id="MCGH01000001">
    <property type="protein sequence ID" value="ODM08848.1"/>
    <property type="molecule type" value="Genomic_DNA"/>
</dbReference>
<evidence type="ECO:0000256" key="4">
    <source>
        <dbReference type="ARBA" id="ARBA00023277"/>
    </source>
</evidence>
<dbReference type="AlphaFoldDB" id="A0A1E3AJD1"/>
<keyword evidence="4" id="KW-0119">Carbohydrate metabolism</keyword>
<dbReference type="InterPro" id="IPR036514">
    <property type="entry name" value="SGNH_hydro_sf"/>
</dbReference>
<evidence type="ECO:0000313" key="10">
    <source>
        <dbReference type="Proteomes" id="UP000094067"/>
    </source>
</evidence>
<dbReference type="Gene3D" id="3.40.50.1110">
    <property type="entry name" value="SGNH hydrolase"/>
    <property type="match status" value="1"/>
</dbReference>
<dbReference type="PANTHER" id="PTHR31297:SF41">
    <property type="entry name" value="ENDOGLUCANASE, PUTATIVE (AFU_ORTHOLOGUE AFUA_5G01830)-RELATED"/>
    <property type="match status" value="1"/>
</dbReference>
<dbReference type="GO" id="GO:0030245">
    <property type="term" value="P:cellulose catabolic process"/>
    <property type="evidence" value="ECO:0007669"/>
    <property type="project" value="UniProtKB-KW"/>
</dbReference>
<comment type="caution">
    <text evidence="9">The sequence shown here is derived from an EMBL/GenBank/DDBJ whole genome shotgun (WGS) entry which is preliminary data.</text>
</comment>
<dbReference type="PANTHER" id="PTHR31297">
    <property type="entry name" value="GLUCAN ENDO-1,6-BETA-GLUCOSIDASE B"/>
    <property type="match status" value="1"/>
</dbReference>
<dbReference type="Gene3D" id="3.20.20.80">
    <property type="entry name" value="Glycosidases"/>
    <property type="match status" value="1"/>
</dbReference>
<dbReference type="GO" id="GO:0005576">
    <property type="term" value="C:extracellular region"/>
    <property type="evidence" value="ECO:0007669"/>
    <property type="project" value="TreeGrafter"/>
</dbReference>
<proteinExistence type="inferred from homology"/>
<dbReference type="InterPro" id="IPR050386">
    <property type="entry name" value="Glycosyl_hydrolase_5"/>
</dbReference>
<evidence type="ECO:0000313" key="9">
    <source>
        <dbReference type="EMBL" id="ODM08848.1"/>
    </source>
</evidence>
<dbReference type="InterPro" id="IPR001547">
    <property type="entry name" value="Glyco_hydro_5"/>
</dbReference>
<keyword evidence="6" id="KW-0624">Polysaccharide degradation</keyword>
<evidence type="ECO:0000256" key="1">
    <source>
        <dbReference type="ARBA" id="ARBA00005641"/>
    </source>
</evidence>
<organism evidence="9 10">
    <name type="scientific">Eisenbergiella tayi</name>
    <dbReference type="NCBI Taxonomy" id="1432052"/>
    <lineage>
        <taxon>Bacteria</taxon>
        <taxon>Bacillati</taxon>
        <taxon>Bacillota</taxon>
        <taxon>Clostridia</taxon>
        <taxon>Lachnospirales</taxon>
        <taxon>Lachnospiraceae</taxon>
        <taxon>Eisenbergiella</taxon>
    </lineage>
</organism>
<accession>A0A1E3AJD1</accession>
<feature type="chain" id="PRO_5009122949" evidence="7">
    <location>
        <begin position="35"/>
        <end position="681"/>
    </location>
</feature>
<keyword evidence="7" id="KW-0732">Signal</keyword>
<keyword evidence="2 9" id="KW-0378">Hydrolase</keyword>
<dbReference type="SUPFAM" id="SSF51445">
    <property type="entry name" value="(Trans)glycosidases"/>
    <property type="match status" value="1"/>
</dbReference>
<dbReference type="Proteomes" id="UP000094067">
    <property type="component" value="Unassembled WGS sequence"/>
</dbReference>
<keyword evidence="5 9" id="KW-0326">Glycosidase</keyword>
<feature type="signal peptide" evidence="7">
    <location>
        <begin position="1"/>
        <end position="34"/>
    </location>
</feature>
<reference evidence="9 10" key="1">
    <citation type="submission" date="2016-07" db="EMBL/GenBank/DDBJ databases">
        <title>Characterization of isolates of Eisenbergiella tayi derived from blood cultures, using whole genome sequencing.</title>
        <authorList>
            <person name="Burdz T."/>
            <person name="Wiebe D."/>
            <person name="Huynh C."/>
            <person name="Bernard K."/>
        </authorList>
    </citation>
    <scope>NUCLEOTIDE SEQUENCE [LARGE SCALE GENOMIC DNA]</scope>
    <source>
        <strain evidence="9 10">NML 110608</strain>
    </source>
</reference>